<proteinExistence type="predicted"/>
<organism evidence="1 2">
    <name type="scientific">Paenibacillus whitsoniae</name>
    <dbReference type="NCBI Taxonomy" id="2496558"/>
    <lineage>
        <taxon>Bacteria</taxon>
        <taxon>Bacillati</taxon>
        <taxon>Bacillota</taxon>
        <taxon>Bacilli</taxon>
        <taxon>Bacillales</taxon>
        <taxon>Paenibacillaceae</taxon>
        <taxon>Paenibacillus</taxon>
    </lineage>
</organism>
<evidence type="ECO:0000313" key="1">
    <source>
        <dbReference type="EMBL" id="RTE11198.1"/>
    </source>
</evidence>
<dbReference type="AlphaFoldDB" id="A0A3S0ARY6"/>
<evidence type="ECO:0000313" key="2">
    <source>
        <dbReference type="Proteomes" id="UP000276128"/>
    </source>
</evidence>
<name>A0A3S0ARY6_9BACL</name>
<sequence length="196" mass="21534">MTDSQQFSSNIPSHKASLLLSLKGRKIRGITRYSTISVGDAIGEMYRIPNNQVFTRAPGPISIAFDDGLNIGCANDPSLNSVITWVIRNEIGDKGEGAVISREDLYPVDALDTVFSTTVWHTIVGQCIVDVKIIKMKPRNALYERLPNEAGIKIFLSNGSSFILSHGLHDGSDDFSAITEEFVDEELKSLIYSVDL</sequence>
<accession>A0A3S0ARY6</accession>
<dbReference type="Proteomes" id="UP000276128">
    <property type="component" value="Unassembled WGS sequence"/>
</dbReference>
<comment type="caution">
    <text evidence="1">The sequence shown here is derived from an EMBL/GenBank/DDBJ whole genome shotgun (WGS) entry which is preliminary data.</text>
</comment>
<keyword evidence="2" id="KW-1185">Reference proteome</keyword>
<dbReference type="RefSeq" id="WP_126139649.1">
    <property type="nucleotide sequence ID" value="NZ_RXHU01000011.1"/>
</dbReference>
<protein>
    <submittedName>
        <fullName evidence="1">Uncharacterized protein</fullName>
    </submittedName>
</protein>
<reference evidence="1 2" key="1">
    <citation type="submission" date="2018-12" db="EMBL/GenBank/DDBJ databases">
        <title>Bacillus ochoae sp. nov., Paenibacillus whitsoniae sp. nov., Paenibacillus spiritus sp. nov. Isolated from the Mars Exploration Rover during spacecraft assembly.</title>
        <authorList>
            <person name="Seuylemezian A."/>
            <person name="Vaishampayan P."/>
        </authorList>
    </citation>
    <scope>NUCLEOTIDE SEQUENCE [LARGE SCALE GENOMIC DNA]</scope>
    <source>
        <strain evidence="1 2">MER 54</strain>
    </source>
</reference>
<dbReference type="OrthoDB" id="2641170at2"/>
<gene>
    <name evidence="1" type="ORF">EJQ19_02605</name>
</gene>
<dbReference type="EMBL" id="RXHU01000011">
    <property type="protein sequence ID" value="RTE11198.1"/>
    <property type="molecule type" value="Genomic_DNA"/>
</dbReference>